<protein>
    <submittedName>
        <fullName evidence="2">Uncharacterized protein</fullName>
    </submittedName>
</protein>
<feature type="region of interest" description="Disordered" evidence="1">
    <location>
        <begin position="1"/>
        <end position="20"/>
    </location>
</feature>
<evidence type="ECO:0000313" key="2">
    <source>
        <dbReference type="EMBL" id="CEG10682.1"/>
    </source>
</evidence>
<name>A0A090MVS8_AFIFE</name>
<gene>
    <name evidence="2" type="ORF">BN961_04124</name>
</gene>
<evidence type="ECO:0000256" key="1">
    <source>
        <dbReference type="SAM" id="MobiDB-lite"/>
    </source>
</evidence>
<organism evidence="2 3">
    <name type="scientific">Afipia felis</name>
    <name type="common">Cat scratch disease bacillus</name>
    <dbReference type="NCBI Taxonomy" id="1035"/>
    <lineage>
        <taxon>Bacteria</taxon>
        <taxon>Pseudomonadati</taxon>
        <taxon>Pseudomonadota</taxon>
        <taxon>Alphaproteobacteria</taxon>
        <taxon>Hyphomicrobiales</taxon>
        <taxon>Nitrobacteraceae</taxon>
        <taxon>Afipia</taxon>
    </lineage>
</organism>
<comment type="caution">
    <text evidence="2">The sequence shown here is derived from an EMBL/GenBank/DDBJ whole genome shotgun (WGS) entry which is preliminary data.</text>
</comment>
<dbReference type="AlphaFoldDB" id="A0A090MVS8"/>
<evidence type="ECO:0000313" key="3">
    <source>
        <dbReference type="Proteomes" id="UP000035762"/>
    </source>
</evidence>
<feature type="region of interest" description="Disordered" evidence="1">
    <location>
        <begin position="42"/>
        <end position="62"/>
    </location>
</feature>
<dbReference type="EMBL" id="CCAZ020000005">
    <property type="protein sequence ID" value="CEG10682.1"/>
    <property type="molecule type" value="Genomic_DNA"/>
</dbReference>
<reference evidence="2 3" key="1">
    <citation type="journal article" date="2014" name="Genome Announc.">
        <title>Genome Sequence of Afipia felis Strain 76713, Isolated in Hospital Water Using an Amoeba Co-Culture Procedure.</title>
        <authorList>
            <person name="Benamar S."/>
            <person name="La Scola B."/>
            <person name="Croce O."/>
        </authorList>
    </citation>
    <scope>NUCLEOTIDE SEQUENCE [LARGE SCALE GENOMIC DNA]</scope>
    <source>
        <strain evidence="2 3">76713</strain>
    </source>
</reference>
<proteinExistence type="predicted"/>
<accession>A0A090MVS8</accession>
<sequence length="110" mass="11750">MLRLRVSSDCQPRTKNGQPAQITTGVAETSCIQFDNVWSTQPWPPTKCPPISRMTAGRANTKPIQNRRVMSANSGFGAASRVATSGSRAMPQIGQLPGPICRISGCIGHV</sequence>
<feature type="compositionally biased region" description="Polar residues" evidence="1">
    <location>
        <begin position="8"/>
        <end position="20"/>
    </location>
</feature>
<dbReference type="Proteomes" id="UP000035762">
    <property type="component" value="Unassembled WGS sequence"/>
</dbReference>
<keyword evidence="3" id="KW-1185">Reference proteome</keyword>